<dbReference type="Proteomes" id="UP000033452">
    <property type="component" value="Unassembled WGS sequence"/>
</dbReference>
<organism evidence="4 5">
    <name type="scientific">Pseudoalteromonas rubra</name>
    <dbReference type="NCBI Taxonomy" id="43658"/>
    <lineage>
        <taxon>Bacteria</taxon>
        <taxon>Pseudomonadati</taxon>
        <taxon>Pseudomonadota</taxon>
        <taxon>Gammaproteobacteria</taxon>
        <taxon>Alteromonadales</taxon>
        <taxon>Pseudoalteromonadaceae</taxon>
        <taxon>Pseudoalteromonas</taxon>
    </lineage>
</organism>
<sequence>MIKQNSLYVPVGEGHQLHLRHIYHGQHSGPAVLFIHGAVENGKIFYTQSNKGLAPFLASQGYQCFVADLRGRGDSKPAISKGDTHGQTESIVEDIPAILQFITAKTGNRPQFWVAHSWGGVLLNSVFARFPNEIEHVSACVYFGTKRSLYNRHPEKLLKANLIWYTLAFWQVNKHGYLPAKRLKWGSDNETRKSHAQSVQWAKRLPWVDSDDGFDYAAALKDRALPPTLHIAGVKDKALAQPIDIKKFMAESGTGIQEIVVYGRRYGHQHDYDHINMLTHSAARHDQFSDILAWFERFGQVPSV</sequence>
<dbReference type="Pfam" id="PF00561">
    <property type="entry name" value="Abhydrolase_1"/>
    <property type="match status" value="1"/>
</dbReference>
<dbReference type="GO" id="GO:0016042">
    <property type="term" value="P:lipid catabolic process"/>
    <property type="evidence" value="ECO:0007669"/>
    <property type="project" value="UniProtKB-KW"/>
</dbReference>
<dbReference type="InterPro" id="IPR029058">
    <property type="entry name" value="AB_hydrolase_fold"/>
</dbReference>
<feature type="domain" description="AB hydrolase-1" evidence="3">
    <location>
        <begin position="30"/>
        <end position="137"/>
    </location>
</feature>
<reference evidence="4 5" key="1">
    <citation type="journal article" date="2015" name="BMC Genomics">
        <title>Genome mining reveals unlocked bioactive potential of marine Gram-negative bacteria.</title>
        <authorList>
            <person name="Machado H."/>
            <person name="Sonnenschein E.C."/>
            <person name="Melchiorsen J."/>
            <person name="Gram L."/>
        </authorList>
    </citation>
    <scope>NUCLEOTIDE SEQUENCE [LARGE SCALE GENOMIC DNA]</scope>
    <source>
        <strain evidence="4 5">S2471</strain>
    </source>
</reference>
<evidence type="ECO:0000313" key="5">
    <source>
        <dbReference type="Proteomes" id="UP000033452"/>
    </source>
</evidence>
<dbReference type="AlphaFoldDB" id="A0A0F4QYE0"/>
<evidence type="ECO:0000313" key="4">
    <source>
        <dbReference type="EMBL" id="KJZ12718.1"/>
    </source>
</evidence>
<dbReference type="InterPro" id="IPR000073">
    <property type="entry name" value="AB_hydrolase_1"/>
</dbReference>
<name>A0A0F4QYE0_9GAMM</name>
<protein>
    <submittedName>
        <fullName evidence="4">Esterase</fullName>
    </submittedName>
</protein>
<keyword evidence="2" id="KW-0443">Lipid metabolism</keyword>
<comment type="caution">
    <text evidence="4">The sequence shown here is derived from an EMBL/GenBank/DDBJ whole genome shotgun (WGS) entry which is preliminary data.</text>
</comment>
<dbReference type="EMBL" id="JXYA01000004">
    <property type="protein sequence ID" value="KJZ12718.1"/>
    <property type="molecule type" value="Genomic_DNA"/>
</dbReference>
<dbReference type="PANTHER" id="PTHR11005">
    <property type="entry name" value="LYSOSOMAL ACID LIPASE-RELATED"/>
    <property type="match status" value="1"/>
</dbReference>
<keyword evidence="5" id="KW-1185">Reference proteome</keyword>
<gene>
    <name evidence="4" type="ORF">TW77_02585</name>
</gene>
<evidence type="ECO:0000256" key="2">
    <source>
        <dbReference type="ARBA" id="ARBA00023098"/>
    </source>
</evidence>
<evidence type="ECO:0000256" key="1">
    <source>
        <dbReference type="ARBA" id="ARBA00022963"/>
    </source>
</evidence>
<keyword evidence="1" id="KW-0442">Lipid degradation</keyword>
<dbReference type="PATRIC" id="fig|43658.5.peg.543"/>
<dbReference type="SUPFAM" id="SSF53474">
    <property type="entry name" value="alpha/beta-Hydrolases"/>
    <property type="match status" value="1"/>
</dbReference>
<dbReference type="OrthoDB" id="5758827at2"/>
<dbReference type="Gene3D" id="3.40.50.1820">
    <property type="entry name" value="alpha/beta hydrolase"/>
    <property type="match status" value="1"/>
</dbReference>
<dbReference type="RefSeq" id="WP_046003450.1">
    <property type="nucleotide sequence ID" value="NZ_JXYA01000004.1"/>
</dbReference>
<accession>A0A0F4QYE0</accession>
<proteinExistence type="predicted"/>
<evidence type="ECO:0000259" key="3">
    <source>
        <dbReference type="Pfam" id="PF00561"/>
    </source>
</evidence>